<dbReference type="SMART" id="SM00382">
    <property type="entry name" value="AAA"/>
    <property type="match status" value="1"/>
</dbReference>
<feature type="domain" description="Mop" evidence="11">
    <location>
        <begin position="296"/>
        <end position="367"/>
    </location>
</feature>
<keyword evidence="1" id="KW-0813">Transport</keyword>
<dbReference type="NCBIfam" id="TIGR02142">
    <property type="entry name" value="modC_ABC"/>
    <property type="match status" value="1"/>
</dbReference>
<accession>A0ABU9E637</accession>
<reference evidence="12 13" key="1">
    <citation type="submission" date="2024-02" db="EMBL/GenBank/DDBJ databases">
        <title>A novel Gemmatimonadota bacterium.</title>
        <authorList>
            <person name="Du Z.-J."/>
            <person name="Ye Y.-Q."/>
        </authorList>
    </citation>
    <scope>NUCLEOTIDE SEQUENCE [LARGE SCALE GENOMIC DNA]</scope>
    <source>
        <strain evidence="12 13">DH-20</strain>
    </source>
</reference>
<evidence type="ECO:0000256" key="1">
    <source>
        <dbReference type="ARBA" id="ARBA00022448"/>
    </source>
</evidence>
<evidence type="ECO:0000256" key="5">
    <source>
        <dbReference type="ARBA" id="ARBA00022741"/>
    </source>
</evidence>
<dbReference type="InterPro" id="IPR003593">
    <property type="entry name" value="AAA+_ATPase"/>
</dbReference>
<keyword evidence="6 12" id="KW-0067">ATP-binding</keyword>
<dbReference type="PANTHER" id="PTHR43514:SF4">
    <property type="entry name" value="ABC TRANSPORTER I FAMILY MEMBER 10"/>
    <property type="match status" value="1"/>
</dbReference>
<keyword evidence="3 9" id="KW-0500">Molybdenum</keyword>
<evidence type="ECO:0000313" key="12">
    <source>
        <dbReference type="EMBL" id="MEK9499450.1"/>
    </source>
</evidence>
<feature type="domain" description="ABC transporter" evidence="10">
    <location>
        <begin position="3"/>
        <end position="236"/>
    </location>
</feature>
<dbReference type="InterPro" id="IPR011868">
    <property type="entry name" value="ModC_ABC_ATP-bd"/>
</dbReference>
<gene>
    <name evidence="12" type="primary">modC</name>
    <name evidence="12" type="ORF">WI372_00470</name>
</gene>
<proteinExistence type="predicted"/>
<dbReference type="GO" id="GO:0005524">
    <property type="term" value="F:ATP binding"/>
    <property type="evidence" value="ECO:0007669"/>
    <property type="project" value="UniProtKB-KW"/>
</dbReference>
<dbReference type="InterPro" id="IPR004606">
    <property type="entry name" value="Mop_domain"/>
</dbReference>
<keyword evidence="13" id="KW-1185">Reference proteome</keyword>
<evidence type="ECO:0000256" key="2">
    <source>
        <dbReference type="ARBA" id="ARBA00022475"/>
    </source>
</evidence>
<keyword evidence="7" id="KW-1278">Translocase</keyword>
<dbReference type="InterPro" id="IPR017871">
    <property type="entry name" value="ABC_transporter-like_CS"/>
</dbReference>
<dbReference type="PROSITE" id="PS50893">
    <property type="entry name" value="ABC_TRANSPORTER_2"/>
    <property type="match status" value="1"/>
</dbReference>
<evidence type="ECO:0000256" key="6">
    <source>
        <dbReference type="ARBA" id="ARBA00022840"/>
    </source>
</evidence>
<keyword evidence="4" id="KW-0997">Cell inner membrane</keyword>
<keyword evidence="8" id="KW-0472">Membrane</keyword>
<dbReference type="Pfam" id="PF00005">
    <property type="entry name" value="ABC_tran"/>
    <property type="match status" value="1"/>
</dbReference>
<organism evidence="12 13">
    <name type="scientific">Gaopeijia maritima</name>
    <dbReference type="NCBI Taxonomy" id="3119007"/>
    <lineage>
        <taxon>Bacteria</taxon>
        <taxon>Pseudomonadati</taxon>
        <taxon>Gemmatimonadota</taxon>
        <taxon>Longimicrobiia</taxon>
        <taxon>Gaopeijiales</taxon>
        <taxon>Gaopeijiaceae</taxon>
        <taxon>Gaopeijia</taxon>
    </lineage>
</organism>
<dbReference type="RefSeq" id="WP_405283256.1">
    <property type="nucleotide sequence ID" value="NZ_CP144380.1"/>
</dbReference>
<evidence type="ECO:0000256" key="4">
    <source>
        <dbReference type="ARBA" id="ARBA00022519"/>
    </source>
</evidence>
<evidence type="ECO:0000313" key="13">
    <source>
        <dbReference type="Proteomes" id="UP001484239"/>
    </source>
</evidence>
<evidence type="ECO:0000256" key="3">
    <source>
        <dbReference type="ARBA" id="ARBA00022505"/>
    </source>
</evidence>
<sequence length="367" mass="39525">MSVRDGAIVTAHLSIRRDGFRLDADFEVPVGATVVFGASGAGKSTLLRGVAGLAPAEGRLVVDGEPWLDSRRGLDLPAHRRATGFVFQSANLLPHLDVAGNLRFGAKRAAGPGPDWDEVVQGVGLTSLLDRGVGGLSGGERQRVALARALLRRPRILLFDEPLSALDEPTRRDLMPLLVGLARRYDLPLLYVTHQLDEAMRIGERMLWVDGGRVREAGPLATVTASPDFVRWRGDDAGVVADARLCEHDRDDHLSRVESPWGDLWVRVDPSRPLHSTLRLRIQARDVSLALAEESRSTLLNQLPLVVSALEPGEPGEVLVRLARPGGSAPDAGGVLLARVTSRSVRALDLREGLPVLARVKAVAVVA</sequence>
<evidence type="ECO:0000259" key="11">
    <source>
        <dbReference type="PROSITE" id="PS51866"/>
    </source>
</evidence>
<keyword evidence="5" id="KW-0547">Nucleotide-binding</keyword>
<dbReference type="InterPro" id="IPR005116">
    <property type="entry name" value="Transp-assoc_OB_typ1"/>
</dbReference>
<dbReference type="InterPro" id="IPR003439">
    <property type="entry name" value="ABC_transporter-like_ATP-bd"/>
</dbReference>
<dbReference type="SUPFAM" id="SSF52540">
    <property type="entry name" value="P-loop containing nucleoside triphosphate hydrolases"/>
    <property type="match status" value="1"/>
</dbReference>
<evidence type="ECO:0000259" key="10">
    <source>
        <dbReference type="PROSITE" id="PS50893"/>
    </source>
</evidence>
<dbReference type="InterPro" id="IPR008995">
    <property type="entry name" value="Mo/tungstate-bd_C_term_dom"/>
</dbReference>
<keyword evidence="2" id="KW-1003">Cell membrane</keyword>
<dbReference type="PANTHER" id="PTHR43514">
    <property type="entry name" value="ABC TRANSPORTER I FAMILY MEMBER 10"/>
    <property type="match status" value="1"/>
</dbReference>
<dbReference type="Gene3D" id="2.40.50.100">
    <property type="match status" value="1"/>
</dbReference>
<evidence type="ECO:0000256" key="7">
    <source>
        <dbReference type="ARBA" id="ARBA00022967"/>
    </source>
</evidence>
<dbReference type="SUPFAM" id="SSF50331">
    <property type="entry name" value="MOP-like"/>
    <property type="match status" value="1"/>
</dbReference>
<evidence type="ECO:0000256" key="9">
    <source>
        <dbReference type="PROSITE-ProRule" id="PRU01213"/>
    </source>
</evidence>
<comment type="caution">
    <text evidence="12">The sequence shown here is derived from an EMBL/GenBank/DDBJ whole genome shotgun (WGS) entry which is preliminary data.</text>
</comment>
<evidence type="ECO:0000256" key="8">
    <source>
        <dbReference type="ARBA" id="ARBA00023136"/>
    </source>
</evidence>
<dbReference type="InterPro" id="IPR027417">
    <property type="entry name" value="P-loop_NTPase"/>
</dbReference>
<name>A0ABU9E637_9BACT</name>
<dbReference type="PROSITE" id="PS00211">
    <property type="entry name" value="ABC_TRANSPORTER_1"/>
    <property type="match status" value="1"/>
</dbReference>
<dbReference type="Pfam" id="PF03459">
    <property type="entry name" value="TOBE"/>
    <property type="match status" value="1"/>
</dbReference>
<protein>
    <submittedName>
        <fullName evidence="12">Molybdenum ABC transporter ATP-binding protein</fullName>
    </submittedName>
</protein>
<dbReference type="InterPro" id="IPR050334">
    <property type="entry name" value="Molybdenum_import_ModC"/>
</dbReference>
<dbReference type="Proteomes" id="UP001484239">
    <property type="component" value="Unassembled WGS sequence"/>
</dbReference>
<dbReference type="Gene3D" id="3.40.50.300">
    <property type="entry name" value="P-loop containing nucleotide triphosphate hydrolases"/>
    <property type="match status" value="1"/>
</dbReference>
<dbReference type="EMBL" id="JBBHLI010000001">
    <property type="protein sequence ID" value="MEK9499450.1"/>
    <property type="molecule type" value="Genomic_DNA"/>
</dbReference>
<dbReference type="PROSITE" id="PS51866">
    <property type="entry name" value="MOP"/>
    <property type="match status" value="1"/>
</dbReference>